<dbReference type="SMART" id="SM00091">
    <property type="entry name" value="PAS"/>
    <property type="match status" value="3"/>
</dbReference>
<dbReference type="PANTHER" id="PTHR44757:SF2">
    <property type="entry name" value="BIOFILM ARCHITECTURE MAINTENANCE PROTEIN MBAA"/>
    <property type="match status" value="1"/>
</dbReference>
<dbReference type="CDD" id="cd01948">
    <property type="entry name" value="EAL"/>
    <property type="match status" value="1"/>
</dbReference>
<name>A0ABU6JJJ6_9BURK</name>
<dbReference type="InterPro" id="IPR035919">
    <property type="entry name" value="EAL_sf"/>
</dbReference>
<dbReference type="SUPFAM" id="SSF55785">
    <property type="entry name" value="PYP-like sensor domain (PAS domain)"/>
    <property type="match status" value="3"/>
</dbReference>
<feature type="domain" description="EAL" evidence="3">
    <location>
        <begin position="547"/>
        <end position="800"/>
    </location>
</feature>
<organism evidence="5 6">
    <name type="scientific">Noviherbaspirillum album</name>
    <dbReference type="NCBI Taxonomy" id="3080276"/>
    <lineage>
        <taxon>Bacteria</taxon>
        <taxon>Pseudomonadati</taxon>
        <taxon>Pseudomonadota</taxon>
        <taxon>Betaproteobacteria</taxon>
        <taxon>Burkholderiales</taxon>
        <taxon>Oxalobacteraceae</taxon>
        <taxon>Noviherbaspirillum</taxon>
    </lineage>
</organism>
<reference evidence="5 6" key="1">
    <citation type="submission" date="2023-10" db="EMBL/GenBank/DDBJ databases">
        <title>Noviherbaspirillum sp. CPCC 100848 genome assembly.</title>
        <authorList>
            <person name="Li X.Y."/>
            <person name="Fang X.M."/>
        </authorList>
    </citation>
    <scope>NUCLEOTIDE SEQUENCE [LARGE SCALE GENOMIC DNA]</scope>
    <source>
        <strain evidence="5 6">CPCC 100848</strain>
    </source>
</reference>
<gene>
    <name evidence="5" type="ORF">RY831_32660</name>
</gene>
<comment type="caution">
    <text evidence="5">The sequence shown here is derived from an EMBL/GenBank/DDBJ whole genome shotgun (WGS) entry which is preliminary data.</text>
</comment>
<dbReference type="CDD" id="cd01949">
    <property type="entry name" value="GGDEF"/>
    <property type="match status" value="1"/>
</dbReference>
<evidence type="ECO:0000259" key="1">
    <source>
        <dbReference type="PROSITE" id="PS50112"/>
    </source>
</evidence>
<dbReference type="InterPro" id="IPR035965">
    <property type="entry name" value="PAS-like_dom_sf"/>
</dbReference>
<dbReference type="NCBIfam" id="TIGR00254">
    <property type="entry name" value="GGDEF"/>
    <property type="match status" value="1"/>
</dbReference>
<evidence type="ECO:0000313" key="5">
    <source>
        <dbReference type="EMBL" id="MEC4723860.1"/>
    </source>
</evidence>
<dbReference type="SMART" id="SM00267">
    <property type="entry name" value="GGDEF"/>
    <property type="match status" value="1"/>
</dbReference>
<dbReference type="Pfam" id="PF08448">
    <property type="entry name" value="PAS_4"/>
    <property type="match status" value="2"/>
</dbReference>
<dbReference type="NCBIfam" id="TIGR00229">
    <property type="entry name" value="sensory_box"/>
    <property type="match status" value="2"/>
</dbReference>
<dbReference type="InterPro" id="IPR001633">
    <property type="entry name" value="EAL_dom"/>
</dbReference>
<dbReference type="Gene3D" id="3.20.20.450">
    <property type="entry name" value="EAL domain"/>
    <property type="match status" value="1"/>
</dbReference>
<dbReference type="InterPro" id="IPR000014">
    <property type="entry name" value="PAS"/>
</dbReference>
<dbReference type="PROSITE" id="PS50887">
    <property type="entry name" value="GGDEF"/>
    <property type="match status" value="1"/>
</dbReference>
<sequence length="802" mass="89909">MTMINAFSDKQVGFFHAILNSSNSPILITDALTPDNSIIYVNRAFERVTQYTAAEVLGKNCRLLQGTDRDQSSRQLLVDAINSGQPCDCLIRNYRKDGELFCNQLYMFPIRDDQGTVTNFVGIQHDVTASHTTRSALEELRVAIEHSIDVYLKVDADATVIEANKALYAVFGWMPEELIGQSVFKLVPPDREAEVHQNLTRQFAIREPQSLTGRYLRRDGDSAHVEWTLSTGAGNDSLICLGRDITEKHQVAEEARRANERNAAILMSITEGCFSVDRNWIVTYINPQGEKWLRRSAQDLVGKNLWWEFPEAIESAFYHTYHQALQTNSFASCDSYYEPLGVWFEARAYPFPEGLTVFFMDITERKNAEATLIRSASYDQMTGLMNRSACLSAIQQRLEKARHLGIPLAILFIDIDRFKEVNDAFGHRVGDQVLIEIARRLIAFSDDYKIPARISGDEFIFVLSNTLPEAAKAFSESLIDAIAAPLEVDGVNITLGASIGIAFSAEGDIAADELVNQADTAMYWAKDGGRHAASLYSADIDRWGTQRLKLRHEIRPAIELQQFVLHYQPQFRLKDNTIAGAEALVRWQHPKLGLLSPAAFLEIAEASPAINELGAWVFDEACRQLALWNQQGCNLVMSINVSARQLGNYSLPEMVASCVRKHGIDPGCIKIEITESMLSQDFSTAETVLLKLKELGFRIALDDFGTGYSNFTYLNRFPVTSLKIDRSFVQPITHDASALAMLNGIIGLAKSLKLSVICEGVETEPQRTMLRTTNCDLIQGYLTGRPVPPDEFFELFLPNRRQ</sequence>
<feature type="domain" description="GGDEF" evidence="4">
    <location>
        <begin position="406"/>
        <end position="538"/>
    </location>
</feature>
<feature type="domain" description="PAC" evidence="2">
    <location>
        <begin position="87"/>
        <end position="139"/>
    </location>
</feature>
<dbReference type="PROSITE" id="PS50883">
    <property type="entry name" value="EAL"/>
    <property type="match status" value="1"/>
</dbReference>
<dbReference type="InterPro" id="IPR001610">
    <property type="entry name" value="PAC"/>
</dbReference>
<dbReference type="SMART" id="SM00052">
    <property type="entry name" value="EAL"/>
    <property type="match status" value="1"/>
</dbReference>
<dbReference type="SUPFAM" id="SSF55073">
    <property type="entry name" value="Nucleotide cyclase"/>
    <property type="match status" value="1"/>
</dbReference>
<feature type="domain" description="PAS" evidence="1">
    <location>
        <begin position="136"/>
        <end position="201"/>
    </location>
</feature>
<evidence type="ECO:0000259" key="3">
    <source>
        <dbReference type="PROSITE" id="PS50883"/>
    </source>
</evidence>
<dbReference type="InterPro" id="IPR000160">
    <property type="entry name" value="GGDEF_dom"/>
</dbReference>
<feature type="domain" description="PAS" evidence="1">
    <location>
        <begin position="11"/>
        <end position="84"/>
    </location>
</feature>
<dbReference type="PROSITE" id="PS50112">
    <property type="entry name" value="PAS"/>
    <property type="match status" value="2"/>
</dbReference>
<dbReference type="SUPFAM" id="SSF141868">
    <property type="entry name" value="EAL domain-like"/>
    <property type="match status" value="1"/>
</dbReference>
<proteinExistence type="predicted"/>
<evidence type="ECO:0000313" key="6">
    <source>
        <dbReference type="Proteomes" id="UP001352263"/>
    </source>
</evidence>
<dbReference type="RefSeq" id="WP_326510454.1">
    <property type="nucleotide sequence ID" value="NZ_JAWIIV010000091.1"/>
</dbReference>
<evidence type="ECO:0000259" key="2">
    <source>
        <dbReference type="PROSITE" id="PS50113"/>
    </source>
</evidence>
<evidence type="ECO:0000259" key="4">
    <source>
        <dbReference type="PROSITE" id="PS50887"/>
    </source>
</evidence>
<dbReference type="InterPro" id="IPR029787">
    <property type="entry name" value="Nucleotide_cyclase"/>
</dbReference>
<keyword evidence="6" id="KW-1185">Reference proteome</keyword>
<accession>A0ABU6JJJ6</accession>
<dbReference type="InterPro" id="IPR013656">
    <property type="entry name" value="PAS_4"/>
</dbReference>
<dbReference type="Proteomes" id="UP001352263">
    <property type="component" value="Unassembled WGS sequence"/>
</dbReference>
<dbReference type="Gene3D" id="3.30.70.270">
    <property type="match status" value="1"/>
</dbReference>
<dbReference type="Gene3D" id="3.30.450.20">
    <property type="entry name" value="PAS domain"/>
    <property type="match status" value="3"/>
</dbReference>
<dbReference type="InterPro" id="IPR043128">
    <property type="entry name" value="Rev_trsase/Diguanyl_cyclase"/>
</dbReference>
<dbReference type="PANTHER" id="PTHR44757">
    <property type="entry name" value="DIGUANYLATE CYCLASE DGCP"/>
    <property type="match status" value="1"/>
</dbReference>
<dbReference type="InterPro" id="IPR000700">
    <property type="entry name" value="PAS-assoc_C"/>
</dbReference>
<dbReference type="CDD" id="cd00130">
    <property type="entry name" value="PAS"/>
    <property type="match status" value="3"/>
</dbReference>
<dbReference type="Pfam" id="PF00990">
    <property type="entry name" value="GGDEF"/>
    <property type="match status" value="1"/>
</dbReference>
<dbReference type="Pfam" id="PF13426">
    <property type="entry name" value="PAS_9"/>
    <property type="match status" value="1"/>
</dbReference>
<dbReference type="InterPro" id="IPR052155">
    <property type="entry name" value="Biofilm_reg_signaling"/>
</dbReference>
<dbReference type="SMART" id="SM00086">
    <property type="entry name" value="PAC"/>
    <property type="match status" value="2"/>
</dbReference>
<dbReference type="EMBL" id="JAWIIV010000091">
    <property type="protein sequence ID" value="MEC4723860.1"/>
    <property type="molecule type" value="Genomic_DNA"/>
</dbReference>
<dbReference type="Pfam" id="PF00563">
    <property type="entry name" value="EAL"/>
    <property type="match status" value="1"/>
</dbReference>
<dbReference type="PROSITE" id="PS50113">
    <property type="entry name" value="PAC"/>
    <property type="match status" value="1"/>
</dbReference>
<protein>
    <submittedName>
        <fullName evidence="5">EAL domain-containing protein</fullName>
    </submittedName>
</protein>